<organism evidence="10">
    <name type="scientific">Dendroctonus ponderosae</name>
    <name type="common">Mountain pine beetle</name>
    <dbReference type="NCBI Taxonomy" id="77166"/>
    <lineage>
        <taxon>Eukaryota</taxon>
        <taxon>Metazoa</taxon>
        <taxon>Ecdysozoa</taxon>
        <taxon>Arthropoda</taxon>
        <taxon>Hexapoda</taxon>
        <taxon>Insecta</taxon>
        <taxon>Pterygota</taxon>
        <taxon>Neoptera</taxon>
        <taxon>Endopterygota</taxon>
        <taxon>Coleoptera</taxon>
        <taxon>Polyphaga</taxon>
        <taxon>Cucujiformia</taxon>
        <taxon>Curculionidae</taxon>
        <taxon>Scolytinae</taxon>
        <taxon>Dendroctonus</taxon>
    </lineage>
</organism>
<evidence type="ECO:0000313" key="12">
    <source>
        <dbReference type="Proteomes" id="UP000030742"/>
    </source>
</evidence>
<dbReference type="GO" id="GO:0008270">
    <property type="term" value="F:zinc ion binding"/>
    <property type="evidence" value="ECO:0007669"/>
    <property type="project" value="UniProtKB-KW"/>
</dbReference>
<dbReference type="GO" id="GO:0005634">
    <property type="term" value="C:nucleus"/>
    <property type="evidence" value="ECO:0007669"/>
    <property type="project" value="UniProtKB-SubCell"/>
</dbReference>
<proteinExistence type="predicted"/>
<evidence type="ECO:0000313" key="10">
    <source>
        <dbReference type="EMBL" id="ENN76795.1"/>
    </source>
</evidence>
<keyword evidence="2" id="KW-0479">Metal-binding</keyword>
<keyword evidence="5" id="KW-0862">Zinc</keyword>
<gene>
    <name evidence="11" type="ORF">D910_11992</name>
    <name evidence="10" type="ORF">YQE_06636</name>
</gene>
<evidence type="ECO:0000256" key="1">
    <source>
        <dbReference type="ARBA" id="ARBA00004123"/>
    </source>
</evidence>
<feature type="domain" description="C2H2-type" evidence="9">
    <location>
        <begin position="277"/>
        <end position="304"/>
    </location>
</feature>
<dbReference type="PROSITE" id="PS50157">
    <property type="entry name" value="ZINC_FINGER_C2H2_2"/>
    <property type="match status" value="2"/>
</dbReference>
<keyword evidence="3" id="KW-0677">Repeat</keyword>
<reference evidence="10 12" key="1">
    <citation type="journal article" date="2013" name="Genome Biol.">
        <title>Draft genome of the mountain pine beetle, Dendroctonus ponderosae Hopkins, a major forest pest.</title>
        <authorList>
            <person name="Keeling C.I."/>
            <person name="Yuen M.M."/>
            <person name="Liao N.Y."/>
            <person name="Docking T.R."/>
            <person name="Chan S.K."/>
            <person name="Taylor G.A."/>
            <person name="Palmquist D.L."/>
            <person name="Jackman S.D."/>
            <person name="Nguyen A."/>
            <person name="Li M."/>
            <person name="Henderson H."/>
            <person name="Janes J.K."/>
            <person name="Zhao Y."/>
            <person name="Pandoh P."/>
            <person name="Moore R."/>
            <person name="Sperling F.A."/>
            <person name="Huber D.P."/>
            <person name="Birol I."/>
            <person name="Jones S.J."/>
            <person name="Bohlmann J."/>
        </authorList>
    </citation>
    <scope>NUCLEOTIDE SEQUENCE</scope>
</reference>
<feature type="non-terminal residue" evidence="10">
    <location>
        <position position="1"/>
    </location>
</feature>
<feature type="domain" description="C2H2-type" evidence="9">
    <location>
        <begin position="305"/>
        <end position="333"/>
    </location>
</feature>
<evidence type="ECO:0000256" key="2">
    <source>
        <dbReference type="ARBA" id="ARBA00022723"/>
    </source>
</evidence>
<dbReference type="Proteomes" id="UP000030742">
    <property type="component" value="Unassembled WGS sequence"/>
</dbReference>
<dbReference type="Gene3D" id="3.30.160.60">
    <property type="entry name" value="Classic Zinc Finger"/>
    <property type="match status" value="4"/>
</dbReference>
<feature type="compositionally biased region" description="Low complexity" evidence="8">
    <location>
        <begin position="400"/>
        <end position="411"/>
    </location>
</feature>
<protein>
    <recommendedName>
        <fullName evidence="9">C2H2-type domain-containing protein</fullName>
    </recommendedName>
</protein>
<dbReference type="InterPro" id="IPR013087">
    <property type="entry name" value="Znf_C2H2_type"/>
</dbReference>
<dbReference type="PANTHER" id="PTHR24394">
    <property type="entry name" value="ZINC FINGER PROTEIN"/>
    <property type="match status" value="1"/>
</dbReference>
<dbReference type="SMART" id="SM00355">
    <property type="entry name" value="ZnF_C2H2"/>
    <property type="match status" value="6"/>
</dbReference>
<dbReference type="GO" id="GO:0000981">
    <property type="term" value="F:DNA-binding transcription factor activity, RNA polymerase II-specific"/>
    <property type="evidence" value="ECO:0007669"/>
    <property type="project" value="TreeGrafter"/>
</dbReference>
<evidence type="ECO:0000256" key="8">
    <source>
        <dbReference type="SAM" id="MobiDB-lite"/>
    </source>
</evidence>
<keyword evidence="4 7" id="KW-0863">Zinc-finger</keyword>
<evidence type="ECO:0000259" key="9">
    <source>
        <dbReference type="PROSITE" id="PS50157"/>
    </source>
</evidence>
<dbReference type="InterPro" id="IPR036236">
    <property type="entry name" value="Znf_C2H2_sf"/>
</dbReference>
<dbReference type="HOGENOM" id="CLU_022569_0_0_1"/>
<dbReference type="PANTHER" id="PTHR24394:SF44">
    <property type="entry name" value="ZINC FINGER PROTEIN 271-LIKE"/>
    <property type="match status" value="1"/>
</dbReference>
<evidence type="ECO:0000256" key="5">
    <source>
        <dbReference type="ARBA" id="ARBA00022833"/>
    </source>
</evidence>
<comment type="subcellular location">
    <subcellularLocation>
        <location evidence="1">Nucleus</location>
    </subcellularLocation>
</comment>
<dbReference type="OrthoDB" id="654211at2759"/>
<sequence length="496" mass="56034">MEVAMPVPGSAIDCYEDMFKEITRKLYGEDGLPDLSTTERIPSSGTDRGLTPIDYEVDGPILKPEEHLTAFGLAALMQNGFPASGILNTTFPTHKATMGLALAASPQLEDKWVNSEEPLQWTQSKVATYNPSQKLFRCSDCESVGYLNRVAEHWLGTHSNLRAFHCPQCSYESAWARCVRIHLGRQHNINIDESCDVLTKDNPVLQEIIKYLQRLKNKLDTGVTSKSTSTSMINQTVTTDEFQNMTSPSNIQANLTQSSTNTLGNSTDTNVASNKRYSCTYCPYATDRRDLFTRHENIHREEKPFQCYVCQKQFNRADHVKKHFLRMHRDHPYDLNRIRRHPPKNASGMSYYQKYNSNSTVVQPDAISTLSTISSLSIPGYNGMTRSSSSVPGIRQSDVKTLSKPTTLTSKSSKKKGEKRFTCCYCSWSGVDNWCLKRHMNTHLKPFVCGLCDYKAARSERLATHVLKVHNKRVCAKCNFLADDSTQLTAHQQEQQ</sequence>
<evidence type="ECO:0000256" key="7">
    <source>
        <dbReference type="PROSITE-ProRule" id="PRU00042"/>
    </source>
</evidence>
<accession>N6U5B8</accession>
<evidence type="ECO:0000313" key="11">
    <source>
        <dbReference type="EMBL" id="ERL94718.1"/>
    </source>
</evidence>
<dbReference type="EMBL" id="KB632399">
    <property type="protein sequence ID" value="ERL94718.1"/>
    <property type="molecule type" value="Genomic_DNA"/>
</dbReference>
<dbReference type="EMBL" id="KB740967">
    <property type="protein sequence ID" value="ENN76795.1"/>
    <property type="molecule type" value="Genomic_DNA"/>
</dbReference>
<feature type="region of interest" description="Disordered" evidence="8">
    <location>
        <begin position="386"/>
        <end position="413"/>
    </location>
</feature>
<dbReference type="AlphaFoldDB" id="N6U5B8"/>
<evidence type="ECO:0000256" key="6">
    <source>
        <dbReference type="ARBA" id="ARBA00023242"/>
    </source>
</evidence>
<dbReference type="OMA" id="QANFTPR"/>
<evidence type="ECO:0000256" key="4">
    <source>
        <dbReference type="ARBA" id="ARBA00022771"/>
    </source>
</evidence>
<dbReference type="PROSITE" id="PS00028">
    <property type="entry name" value="ZINC_FINGER_C2H2_1"/>
    <property type="match status" value="1"/>
</dbReference>
<name>N6U5B8_DENPD</name>
<evidence type="ECO:0000256" key="3">
    <source>
        <dbReference type="ARBA" id="ARBA00022737"/>
    </source>
</evidence>
<dbReference type="SUPFAM" id="SSF57667">
    <property type="entry name" value="beta-beta-alpha zinc fingers"/>
    <property type="match status" value="2"/>
</dbReference>
<keyword evidence="6" id="KW-0539">Nucleus</keyword>
<dbReference type="STRING" id="77166.N6U5B8"/>